<dbReference type="SUPFAM" id="SSF54565">
    <property type="entry name" value="Ribosomal protein S16"/>
    <property type="match status" value="1"/>
</dbReference>
<dbReference type="InterPro" id="IPR023803">
    <property type="entry name" value="Ribosomal_bS16_dom_sf"/>
</dbReference>
<evidence type="ECO:0000256" key="2">
    <source>
        <dbReference type="ARBA" id="ARBA00022980"/>
    </source>
</evidence>
<dbReference type="PANTHER" id="PTHR12919">
    <property type="entry name" value="30S RIBOSOMAL PROTEIN S16"/>
    <property type="match status" value="1"/>
</dbReference>
<dbReference type="AlphaFoldDB" id="A0AAJ0LWU3"/>
<dbReference type="PANTHER" id="PTHR12919:SF20">
    <property type="entry name" value="SMALL RIBOSOMAL SUBUNIT PROTEIN BS16M"/>
    <property type="match status" value="1"/>
</dbReference>
<dbReference type="Gene3D" id="3.30.1320.10">
    <property type="match status" value="1"/>
</dbReference>
<proteinExistence type="inferred from homology"/>
<sequence>MVLRLRLARIRTPGGSRRHNPKYNIVLAHARSARDALPLEVLGTYNPIPSLPVGAEAGDRKQKAIKVDVSRTKYWLGVGAQPSGVVWRLMAMIGLLPPKYLPTGEQTQNALKAVRFTTHTSSEEKREARWAREESKGPAMKAVEARARGAREKEITGVSNTSPMDPNEA</sequence>
<dbReference type="Pfam" id="PF00886">
    <property type="entry name" value="Ribosomal_S16"/>
    <property type="match status" value="1"/>
</dbReference>
<protein>
    <submittedName>
        <fullName evidence="5">37S ribosomal protein S16, mitochondrial</fullName>
    </submittedName>
</protein>
<organism evidence="5 6">
    <name type="scientific">Extremus antarcticus</name>
    <dbReference type="NCBI Taxonomy" id="702011"/>
    <lineage>
        <taxon>Eukaryota</taxon>
        <taxon>Fungi</taxon>
        <taxon>Dikarya</taxon>
        <taxon>Ascomycota</taxon>
        <taxon>Pezizomycotina</taxon>
        <taxon>Dothideomycetes</taxon>
        <taxon>Dothideomycetidae</taxon>
        <taxon>Mycosphaerellales</taxon>
        <taxon>Extremaceae</taxon>
        <taxon>Extremus</taxon>
    </lineage>
</organism>
<feature type="region of interest" description="Disordered" evidence="4">
    <location>
        <begin position="118"/>
        <end position="169"/>
    </location>
</feature>
<comment type="similarity">
    <text evidence="1">Belongs to the bacterial ribosomal protein bS16 family.</text>
</comment>
<keyword evidence="6" id="KW-1185">Reference proteome</keyword>
<reference evidence="5" key="1">
    <citation type="submission" date="2023-04" db="EMBL/GenBank/DDBJ databases">
        <title>Black Yeasts Isolated from many extreme environments.</title>
        <authorList>
            <person name="Coleine C."/>
            <person name="Stajich J.E."/>
            <person name="Selbmann L."/>
        </authorList>
    </citation>
    <scope>NUCLEOTIDE SEQUENCE</scope>
    <source>
        <strain evidence="5">CCFEE 5312</strain>
    </source>
</reference>
<dbReference type="GO" id="GO:0003735">
    <property type="term" value="F:structural constituent of ribosome"/>
    <property type="evidence" value="ECO:0007669"/>
    <property type="project" value="InterPro"/>
</dbReference>
<keyword evidence="2 5" id="KW-0689">Ribosomal protein</keyword>
<dbReference type="NCBIfam" id="TIGR00002">
    <property type="entry name" value="S16"/>
    <property type="match status" value="1"/>
</dbReference>
<dbReference type="InterPro" id="IPR000307">
    <property type="entry name" value="Ribosomal_bS16"/>
</dbReference>
<gene>
    <name evidence="5" type="primary">MRPS16</name>
    <name evidence="5" type="ORF">LTR09_000062</name>
</gene>
<accession>A0AAJ0LWU3</accession>
<dbReference type="HAMAP" id="MF_00385">
    <property type="entry name" value="Ribosomal_bS16"/>
    <property type="match status" value="1"/>
</dbReference>
<dbReference type="EMBL" id="JAWDJX010000001">
    <property type="protein sequence ID" value="KAK3058498.1"/>
    <property type="molecule type" value="Genomic_DNA"/>
</dbReference>
<feature type="compositionally biased region" description="Basic and acidic residues" evidence="4">
    <location>
        <begin position="121"/>
        <end position="136"/>
    </location>
</feature>
<keyword evidence="3" id="KW-0687">Ribonucleoprotein</keyword>
<evidence type="ECO:0000256" key="3">
    <source>
        <dbReference type="ARBA" id="ARBA00023274"/>
    </source>
</evidence>
<evidence type="ECO:0000313" key="5">
    <source>
        <dbReference type="EMBL" id="KAK3058498.1"/>
    </source>
</evidence>
<dbReference type="GO" id="GO:0032543">
    <property type="term" value="P:mitochondrial translation"/>
    <property type="evidence" value="ECO:0007669"/>
    <property type="project" value="TreeGrafter"/>
</dbReference>
<evidence type="ECO:0000313" key="6">
    <source>
        <dbReference type="Proteomes" id="UP001271007"/>
    </source>
</evidence>
<evidence type="ECO:0000256" key="1">
    <source>
        <dbReference type="ARBA" id="ARBA00006668"/>
    </source>
</evidence>
<dbReference type="GO" id="GO:0005763">
    <property type="term" value="C:mitochondrial small ribosomal subunit"/>
    <property type="evidence" value="ECO:0007669"/>
    <property type="project" value="TreeGrafter"/>
</dbReference>
<feature type="compositionally biased region" description="Polar residues" evidence="4">
    <location>
        <begin position="157"/>
        <end position="169"/>
    </location>
</feature>
<name>A0AAJ0LWU3_9PEZI</name>
<evidence type="ECO:0000256" key="4">
    <source>
        <dbReference type="SAM" id="MobiDB-lite"/>
    </source>
</evidence>
<comment type="caution">
    <text evidence="5">The sequence shown here is derived from an EMBL/GenBank/DDBJ whole genome shotgun (WGS) entry which is preliminary data.</text>
</comment>
<feature type="compositionally biased region" description="Basic and acidic residues" evidence="4">
    <location>
        <begin position="143"/>
        <end position="155"/>
    </location>
</feature>
<dbReference type="Proteomes" id="UP001271007">
    <property type="component" value="Unassembled WGS sequence"/>
</dbReference>